<dbReference type="GO" id="GO:0022857">
    <property type="term" value="F:transmembrane transporter activity"/>
    <property type="evidence" value="ECO:0007669"/>
    <property type="project" value="TreeGrafter"/>
</dbReference>
<keyword evidence="3 5" id="KW-1133">Transmembrane helix</keyword>
<dbReference type="SUPFAM" id="SSF103473">
    <property type="entry name" value="MFS general substrate transporter"/>
    <property type="match status" value="1"/>
</dbReference>
<dbReference type="PANTHER" id="PTHR23501">
    <property type="entry name" value="MAJOR FACILITATOR SUPERFAMILY"/>
    <property type="match status" value="1"/>
</dbReference>
<dbReference type="PANTHER" id="PTHR23501:SF199">
    <property type="entry name" value="MFS EFFLUX TRANSPORTER INPD-RELATED"/>
    <property type="match status" value="1"/>
</dbReference>
<feature type="transmembrane region" description="Helical" evidence="5">
    <location>
        <begin position="168"/>
        <end position="189"/>
    </location>
</feature>
<dbReference type="EMBL" id="JACBAG010001925">
    <property type="protein sequence ID" value="KAF7175056.1"/>
    <property type="molecule type" value="Genomic_DNA"/>
</dbReference>
<feature type="transmembrane region" description="Helical" evidence="5">
    <location>
        <begin position="201"/>
        <end position="221"/>
    </location>
</feature>
<organism evidence="6 7">
    <name type="scientific">Aspergillus felis</name>
    <dbReference type="NCBI Taxonomy" id="1287682"/>
    <lineage>
        <taxon>Eukaryota</taxon>
        <taxon>Fungi</taxon>
        <taxon>Dikarya</taxon>
        <taxon>Ascomycota</taxon>
        <taxon>Pezizomycotina</taxon>
        <taxon>Eurotiomycetes</taxon>
        <taxon>Eurotiomycetidae</taxon>
        <taxon>Eurotiales</taxon>
        <taxon>Aspergillaceae</taxon>
        <taxon>Aspergillus</taxon>
        <taxon>Aspergillus subgen. Fumigati</taxon>
    </lineage>
</organism>
<feature type="transmembrane region" description="Helical" evidence="5">
    <location>
        <begin position="6"/>
        <end position="25"/>
    </location>
</feature>
<evidence type="ECO:0000256" key="3">
    <source>
        <dbReference type="ARBA" id="ARBA00022989"/>
    </source>
</evidence>
<reference evidence="6" key="1">
    <citation type="submission" date="2020-06" db="EMBL/GenBank/DDBJ databases">
        <title>Draft genome sequences of strains closely related to Aspergillus parafelis and Aspergillus hiratsukae.</title>
        <authorList>
            <person name="Dos Santos R.A.C."/>
            <person name="Rivero-Menendez O."/>
            <person name="Steenwyk J.L."/>
            <person name="Mead M.E."/>
            <person name="Goldman G.H."/>
            <person name="Alastruey-Izquierdo A."/>
            <person name="Rokas A."/>
        </authorList>
    </citation>
    <scope>NUCLEOTIDE SEQUENCE</scope>
    <source>
        <strain evidence="6">CNM-CM7691</strain>
    </source>
</reference>
<dbReference type="InterPro" id="IPR036259">
    <property type="entry name" value="MFS_trans_sf"/>
</dbReference>
<dbReference type="Proteomes" id="UP000641853">
    <property type="component" value="Unassembled WGS sequence"/>
</dbReference>
<name>A0A8H6QNJ8_9EURO</name>
<comment type="subcellular location">
    <subcellularLocation>
        <location evidence="1">Membrane</location>
        <topology evidence="1">Multi-pass membrane protein</topology>
    </subcellularLocation>
</comment>
<dbReference type="AlphaFoldDB" id="A0A8H6QNJ8"/>
<evidence type="ECO:0000256" key="5">
    <source>
        <dbReference type="SAM" id="Phobius"/>
    </source>
</evidence>
<evidence type="ECO:0000313" key="6">
    <source>
        <dbReference type="EMBL" id="KAF7175056.1"/>
    </source>
</evidence>
<keyword evidence="7" id="KW-1185">Reference proteome</keyword>
<evidence type="ECO:0000313" key="7">
    <source>
        <dbReference type="Proteomes" id="UP000641853"/>
    </source>
</evidence>
<dbReference type="FunFam" id="1.20.1250.20:FF:000196">
    <property type="entry name" value="MFS toxin efflux pump (AflT)"/>
    <property type="match status" value="1"/>
</dbReference>
<dbReference type="GO" id="GO:0005886">
    <property type="term" value="C:plasma membrane"/>
    <property type="evidence" value="ECO:0007669"/>
    <property type="project" value="TreeGrafter"/>
</dbReference>
<protein>
    <recommendedName>
        <fullName evidence="8">Efflux pump antibiotic resistance protein</fullName>
    </recommendedName>
</protein>
<feature type="transmembrane region" description="Helical" evidence="5">
    <location>
        <begin position="37"/>
        <end position="57"/>
    </location>
</feature>
<evidence type="ECO:0000256" key="2">
    <source>
        <dbReference type="ARBA" id="ARBA00022692"/>
    </source>
</evidence>
<sequence>MNQLDIPGMIIFISAVVCLLLALQWGGTQYSWTNARIIALFVISGVLTSIFLGIQIWKGDYATVPPRLIRQRSVAFATAYSFLLGGSFFITVYYIPIWFQAIKEVSATKSGIMTIPLVLSLVVFSFISGGATTAFGYYVPFMYFGSILSAIGAGLLTTFTTSTGHSQWIGYQVIYGVGIGAGMQMPMIASQTVLNVDDIPVGTSVIIFAQTLGGALFVSVAQNVFGNSLVKGVLQGSPGLDPGYVMQAGATDLGSIIPSQHLLAVQKAYNHALAQTFYVSVALSALSIVGAAGMEWRSVKGKKVVVPP</sequence>
<feature type="transmembrane region" description="Helical" evidence="5">
    <location>
        <begin position="111"/>
        <end position="131"/>
    </location>
</feature>
<keyword evidence="4 5" id="KW-0472">Membrane</keyword>
<dbReference type="Gene3D" id="1.20.1250.20">
    <property type="entry name" value="MFS general substrate transporter like domains"/>
    <property type="match status" value="1"/>
</dbReference>
<accession>A0A8H6QNJ8</accession>
<keyword evidence="2 5" id="KW-0812">Transmembrane</keyword>
<gene>
    <name evidence="6" type="ORF">CNMCM7691_006460</name>
</gene>
<evidence type="ECO:0008006" key="8">
    <source>
        <dbReference type="Google" id="ProtNLM"/>
    </source>
</evidence>
<proteinExistence type="predicted"/>
<comment type="caution">
    <text evidence="6">The sequence shown here is derived from an EMBL/GenBank/DDBJ whole genome shotgun (WGS) entry which is preliminary data.</text>
</comment>
<evidence type="ECO:0000256" key="1">
    <source>
        <dbReference type="ARBA" id="ARBA00004141"/>
    </source>
</evidence>
<feature type="transmembrane region" description="Helical" evidence="5">
    <location>
        <begin position="77"/>
        <end position="99"/>
    </location>
</feature>
<feature type="transmembrane region" description="Helical" evidence="5">
    <location>
        <begin position="137"/>
        <end position="156"/>
    </location>
</feature>
<evidence type="ECO:0000256" key="4">
    <source>
        <dbReference type="ARBA" id="ARBA00023136"/>
    </source>
</evidence>